<dbReference type="InterPro" id="IPR012156">
    <property type="entry name" value="Cold_shock_CspA"/>
</dbReference>
<dbReference type="RefSeq" id="WP_027827328.1">
    <property type="nucleotide sequence ID" value="NZ_AUEH01000001.1"/>
</dbReference>
<dbReference type="SUPFAM" id="SSF50249">
    <property type="entry name" value="Nucleic acid-binding proteins"/>
    <property type="match status" value="1"/>
</dbReference>
<dbReference type="PATRIC" id="fig|1122147.4.peg.2005"/>
<comment type="caution">
    <text evidence="5">The sequence shown here is derived from an EMBL/GenBank/DDBJ whole genome shotgun (WGS) entry which is preliminary data.</text>
</comment>
<dbReference type="PROSITE" id="PS51857">
    <property type="entry name" value="CSD_2"/>
    <property type="match status" value="1"/>
</dbReference>
<evidence type="ECO:0000313" key="5">
    <source>
        <dbReference type="EMBL" id="KRM28472.1"/>
    </source>
</evidence>
<comment type="subcellular location">
    <subcellularLocation>
        <location evidence="1 3">Cytoplasm</location>
    </subcellularLocation>
</comment>
<dbReference type="PROSITE" id="PS00352">
    <property type="entry name" value="CSD_1"/>
    <property type="match status" value="1"/>
</dbReference>
<evidence type="ECO:0000259" key="4">
    <source>
        <dbReference type="PROSITE" id="PS51857"/>
    </source>
</evidence>
<dbReference type="AlphaFoldDB" id="A0A0R1XEH1"/>
<evidence type="ECO:0000313" key="6">
    <source>
        <dbReference type="Proteomes" id="UP000050949"/>
    </source>
</evidence>
<dbReference type="PANTHER" id="PTHR11544">
    <property type="entry name" value="COLD SHOCK DOMAIN CONTAINING PROTEINS"/>
    <property type="match status" value="1"/>
</dbReference>
<dbReference type="GO" id="GO:0005737">
    <property type="term" value="C:cytoplasm"/>
    <property type="evidence" value="ECO:0007669"/>
    <property type="project" value="UniProtKB-SubCell"/>
</dbReference>
<dbReference type="InterPro" id="IPR012340">
    <property type="entry name" value="NA-bd_OB-fold"/>
</dbReference>
<protein>
    <recommendedName>
        <fullName evidence="4">CSD domain-containing protein</fullName>
    </recommendedName>
</protein>
<feature type="domain" description="CSD" evidence="4">
    <location>
        <begin position="1"/>
        <end position="65"/>
    </location>
</feature>
<dbReference type="eggNOG" id="COG1278">
    <property type="taxonomic scope" value="Bacteria"/>
</dbReference>
<reference evidence="5 6" key="1">
    <citation type="journal article" date="2015" name="Genome Announc.">
        <title>Expanding the biotechnology potential of lactobacilli through comparative genomics of 213 strains and associated genera.</title>
        <authorList>
            <person name="Sun Z."/>
            <person name="Harris H.M."/>
            <person name="McCann A."/>
            <person name="Guo C."/>
            <person name="Argimon S."/>
            <person name="Zhang W."/>
            <person name="Yang X."/>
            <person name="Jeffery I.B."/>
            <person name="Cooney J.C."/>
            <person name="Kagawa T.F."/>
            <person name="Liu W."/>
            <person name="Song Y."/>
            <person name="Salvetti E."/>
            <person name="Wrobel A."/>
            <person name="Rasinkangas P."/>
            <person name="Parkhill J."/>
            <person name="Rea M.C."/>
            <person name="O'Sullivan O."/>
            <person name="Ritari J."/>
            <person name="Douillard F.P."/>
            <person name="Paul Ross R."/>
            <person name="Yang R."/>
            <person name="Briner A.E."/>
            <person name="Felis G.E."/>
            <person name="de Vos W.M."/>
            <person name="Barrangou R."/>
            <person name="Klaenhammer T.R."/>
            <person name="Caufield P.W."/>
            <person name="Cui Y."/>
            <person name="Zhang H."/>
            <person name="O'Toole P.W."/>
        </authorList>
    </citation>
    <scope>NUCLEOTIDE SEQUENCE [LARGE SCALE GENOMIC DNA]</scope>
    <source>
        <strain evidence="5 6">DSM 16991</strain>
    </source>
</reference>
<dbReference type="Gene3D" id="2.40.50.140">
    <property type="entry name" value="Nucleic acid-binding proteins"/>
    <property type="match status" value="1"/>
</dbReference>
<organism evidence="5 6">
    <name type="scientific">Schleiferilactobacillus harbinensis DSM 16991</name>
    <dbReference type="NCBI Taxonomy" id="1122147"/>
    <lineage>
        <taxon>Bacteria</taxon>
        <taxon>Bacillati</taxon>
        <taxon>Bacillota</taxon>
        <taxon>Bacilli</taxon>
        <taxon>Lactobacillales</taxon>
        <taxon>Lactobacillaceae</taxon>
        <taxon>Schleiferilactobacillus</taxon>
    </lineage>
</organism>
<dbReference type="InterPro" id="IPR019844">
    <property type="entry name" value="CSD_CS"/>
</dbReference>
<dbReference type="Pfam" id="PF00313">
    <property type="entry name" value="CSD"/>
    <property type="match status" value="1"/>
</dbReference>
<dbReference type="InterPro" id="IPR011129">
    <property type="entry name" value="CSD"/>
</dbReference>
<name>A0A0R1XEH1_9LACO</name>
<dbReference type="Proteomes" id="UP000050949">
    <property type="component" value="Unassembled WGS sequence"/>
</dbReference>
<evidence type="ECO:0000256" key="2">
    <source>
        <dbReference type="ARBA" id="ARBA00022490"/>
    </source>
</evidence>
<dbReference type="InterPro" id="IPR002059">
    <property type="entry name" value="CSP_DNA-bd"/>
</dbReference>
<accession>A0A0R1XEH1</accession>
<evidence type="ECO:0000256" key="1">
    <source>
        <dbReference type="ARBA" id="ARBA00004496"/>
    </source>
</evidence>
<evidence type="ECO:0000256" key="3">
    <source>
        <dbReference type="RuleBase" id="RU000408"/>
    </source>
</evidence>
<proteinExistence type="predicted"/>
<dbReference type="EMBL" id="AZFW01000032">
    <property type="protein sequence ID" value="KRM28472.1"/>
    <property type="molecule type" value="Genomic_DNA"/>
</dbReference>
<dbReference type="Gene3D" id="6.20.370.130">
    <property type="match status" value="1"/>
</dbReference>
<dbReference type="PIRSF" id="PIRSF002599">
    <property type="entry name" value="Cold_shock_A"/>
    <property type="match status" value="1"/>
</dbReference>
<dbReference type="SMART" id="SM00357">
    <property type="entry name" value="CSP"/>
    <property type="match status" value="1"/>
</dbReference>
<dbReference type="PRINTS" id="PR00050">
    <property type="entry name" value="COLDSHOCK"/>
</dbReference>
<dbReference type="GO" id="GO:0003676">
    <property type="term" value="F:nucleic acid binding"/>
    <property type="evidence" value="ECO:0007669"/>
    <property type="project" value="InterPro"/>
</dbReference>
<sequence>MLYGVVKSFDEHHGFGFITSPTEGDVFVHFTGIVDAGYKTLHTGQKVQFVVVEGKNGPQAAEVSVMTDDEKAAPTV</sequence>
<keyword evidence="2" id="KW-0963">Cytoplasm</keyword>
<dbReference type="GeneID" id="78508934"/>
<gene>
    <name evidence="5" type="ORF">FC91_GL001936</name>
</gene>
<dbReference type="InterPro" id="IPR050181">
    <property type="entry name" value="Cold_shock_domain"/>
</dbReference>
<dbReference type="OrthoDB" id="9805039at2"/>